<name>A0ABT6N579_9SPHN</name>
<feature type="region of interest" description="Disordered" evidence="1">
    <location>
        <begin position="43"/>
        <end position="71"/>
    </location>
</feature>
<dbReference type="EMBL" id="JARYGZ010000002">
    <property type="protein sequence ID" value="MDH7640268.1"/>
    <property type="molecule type" value="Genomic_DNA"/>
</dbReference>
<keyword evidence="2" id="KW-0732">Signal</keyword>
<feature type="chain" id="PRO_5045289518" evidence="2">
    <location>
        <begin position="26"/>
        <end position="111"/>
    </location>
</feature>
<organism evidence="3 4">
    <name type="scientific">Sphingomonas oryzagri</name>
    <dbReference type="NCBI Taxonomy" id="3042314"/>
    <lineage>
        <taxon>Bacteria</taxon>
        <taxon>Pseudomonadati</taxon>
        <taxon>Pseudomonadota</taxon>
        <taxon>Alphaproteobacteria</taxon>
        <taxon>Sphingomonadales</taxon>
        <taxon>Sphingomonadaceae</taxon>
        <taxon>Sphingomonas</taxon>
    </lineage>
</organism>
<comment type="caution">
    <text evidence="3">The sequence shown here is derived from an EMBL/GenBank/DDBJ whole genome shotgun (WGS) entry which is preliminary data.</text>
</comment>
<evidence type="ECO:0000313" key="4">
    <source>
        <dbReference type="Proteomes" id="UP001160625"/>
    </source>
</evidence>
<evidence type="ECO:0000256" key="2">
    <source>
        <dbReference type="SAM" id="SignalP"/>
    </source>
</evidence>
<keyword evidence="4" id="KW-1185">Reference proteome</keyword>
<proteinExistence type="predicted"/>
<evidence type="ECO:0000256" key="1">
    <source>
        <dbReference type="SAM" id="MobiDB-lite"/>
    </source>
</evidence>
<dbReference type="Proteomes" id="UP001160625">
    <property type="component" value="Unassembled WGS sequence"/>
</dbReference>
<protein>
    <submittedName>
        <fullName evidence="3">Uncharacterized protein</fullName>
    </submittedName>
</protein>
<feature type="signal peptide" evidence="2">
    <location>
        <begin position="1"/>
        <end position="25"/>
    </location>
</feature>
<accession>A0ABT6N579</accession>
<reference evidence="3" key="1">
    <citation type="submission" date="2023-04" db="EMBL/GenBank/DDBJ databases">
        <title>Sphingomonas sp. MAHUQ-71 isolated from rice field.</title>
        <authorList>
            <person name="Huq M.A."/>
        </authorList>
    </citation>
    <scope>NUCLEOTIDE SEQUENCE</scope>
    <source>
        <strain evidence="3">MAHUQ-71</strain>
    </source>
</reference>
<evidence type="ECO:0000313" key="3">
    <source>
        <dbReference type="EMBL" id="MDH7640268.1"/>
    </source>
</evidence>
<sequence>MKRLLAIFLSLFLAVNLAYGTVAHAMEPAVSMDNSVAFAMGHTPGDADQVPADSDKGYPHHHAGCHGHQIGEPARDYASPVACVVKVTLMPAANDKVAPVRSTPENRPPIA</sequence>
<gene>
    <name evidence="3" type="ORF">QGN17_16140</name>
</gene>